<dbReference type="GO" id="GO:0003700">
    <property type="term" value="F:DNA-binding transcription factor activity"/>
    <property type="evidence" value="ECO:0007669"/>
    <property type="project" value="InterPro"/>
</dbReference>
<keyword evidence="5" id="KW-0539">Nucleus</keyword>
<comment type="caution">
    <text evidence="8">The sequence shown here is derived from an EMBL/GenBank/DDBJ whole genome shotgun (WGS) entry which is preliminary data.</text>
</comment>
<proteinExistence type="predicted"/>
<evidence type="ECO:0000256" key="3">
    <source>
        <dbReference type="ARBA" id="ARBA00023125"/>
    </source>
</evidence>
<reference evidence="8 9" key="1">
    <citation type="submission" date="2024-01" db="EMBL/GenBank/DDBJ databases">
        <title>The complete chloroplast genome sequence of Lithospermum erythrorhizon: insights into the phylogenetic relationship among Boraginaceae species and the maternal lineages of purple gromwells.</title>
        <authorList>
            <person name="Okada T."/>
            <person name="Watanabe K."/>
        </authorList>
    </citation>
    <scope>NUCLEOTIDE SEQUENCE [LARGE SCALE GENOMIC DNA]</scope>
</reference>
<dbReference type="GO" id="GO:2000032">
    <property type="term" value="P:regulation of secondary shoot formation"/>
    <property type="evidence" value="ECO:0007669"/>
    <property type="project" value="TreeGrafter"/>
</dbReference>
<dbReference type="PANTHER" id="PTHR31072">
    <property type="entry name" value="TRANSCRIPTION FACTOR TCP4-RELATED"/>
    <property type="match status" value="1"/>
</dbReference>
<keyword evidence="9" id="KW-1185">Reference proteome</keyword>
<evidence type="ECO:0000313" key="9">
    <source>
        <dbReference type="Proteomes" id="UP001454036"/>
    </source>
</evidence>
<evidence type="ECO:0000256" key="5">
    <source>
        <dbReference type="ARBA" id="ARBA00023242"/>
    </source>
</evidence>
<dbReference type="GO" id="GO:0005634">
    <property type="term" value="C:nucleus"/>
    <property type="evidence" value="ECO:0007669"/>
    <property type="project" value="UniProtKB-SubCell"/>
</dbReference>
<dbReference type="Proteomes" id="UP001454036">
    <property type="component" value="Unassembled WGS sequence"/>
</dbReference>
<dbReference type="PROSITE" id="PS51369">
    <property type="entry name" value="TCP"/>
    <property type="match status" value="1"/>
</dbReference>
<evidence type="ECO:0000256" key="6">
    <source>
        <dbReference type="SAM" id="MobiDB-lite"/>
    </source>
</evidence>
<dbReference type="PANTHER" id="PTHR31072:SF240">
    <property type="entry name" value="TRANSCRIPTION FACTOR TCP10"/>
    <property type="match status" value="1"/>
</dbReference>
<evidence type="ECO:0000256" key="4">
    <source>
        <dbReference type="ARBA" id="ARBA00023163"/>
    </source>
</evidence>
<dbReference type="GO" id="GO:0043565">
    <property type="term" value="F:sequence-specific DNA binding"/>
    <property type="evidence" value="ECO:0007669"/>
    <property type="project" value="TreeGrafter"/>
</dbReference>
<protein>
    <recommendedName>
        <fullName evidence="7">TCP domain-containing protein</fullName>
    </recommendedName>
</protein>
<evidence type="ECO:0000256" key="2">
    <source>
        <dbReference type="ARBA" id="ARBA00023015"/>
    </source>
</evidence>
<dbReference type="AlphaFoldDB" id="A0AAV3R140"/>
<gene>
    <name evidence="8" type="ORF">LIER_40804</name>
</gene>
<dbReference type="InterPro" id="IPR005333">
    <property type="entry name" value="Transcription_factor_TCP"/>
</dbReference>
<name>A0AAV3R140_LITER</name>
<dbReference type="EMBL" id="BAABME010024187">
    <property type="protein sequence ID" value="GAA0169673.1"/>
    <property type="molecule type" value="Genomic_DNA"/>
</dbReference>
<keyword evidence="2" id="KW-0805">Transcription regulation</keyword>
<keyword evidence="3" id="KW-0238">DNA-binding</keyword>
<sequence length="234" mass="26541">MKHSTGERASEEGEVVQDRLGYDRPSKAVDWLFKQAQNAVDKLAELPPWCPNVTEQADLSATTSLEIQEQNNSPCENVFQLQKHIQEENNPTSSYIPQEHEEQYIRDTMKTFFPTSSGISLVNFQNFPPEDQLGLSLHTSTNQVQLSGFEANYGKTTVDGWGNIRNPGENNNGIIFSSSNQEISEQPLFWQSQELNQRGPLKDNNYYHLTHSWDHHRASMASVNNHNADQSSMS</sequence>
<dbReference type="Pfam" id="PF03634">
    <property type="entry name" value="TCP"/>
    <property type="match status" value="1"/>
</dbReference>
<feature type="domain" description="TCP" evidence="7">
    <location>
        <begin position="1"/>
        <end position="43"/>
    </location>
</feature>
<comment type="subcellular location">
    <subcellularLocation>
        <location evidence="1">Nucleus</location>
    </subcellularLocation>
</comment>
<dbReference type="InterPro" id="IPR017887">
    <property type="entry name" value="TF_TCP_subgr"/>
</dbReference>
<feature type="region of interest" description="Disordered" evidence="6">
    <location>
        <begin position="1"/>
        <end position="20"/>
    </location>
</feature>
<evidence type="ECO:0000313" key="8">
    <source>
        <dbReference type="EMBL" id="GAA0169673.1"/>
    </source>
</evidence>
<organism evidence="8 9">
    <name type="scientific">Lithospermum erythrorhizon</name>
    <name type="common">Purple gromwell</name>
    <name type="synonym">Lithospermum officinale var. erythrorhizon</name>
    <dbReference type="NCBI Taxonomy" id="34254"/>
    <lineage>
        <taxon>Eukaryota</taxon>
        <taxon>Viridiplantae</taxon>
        <taxon>Streptophyta</taxon>
        <taxon>Embryophyta</taxon>
        <taxon>Tracheophyta</taxon>
        <taxon>Spermatophyta</taxon>
        <taxon>Magnoliopsida</taxon>
        <taxon>eudicotyledons</taxon>
        <taxon>Gunneridae</taxon>
        <taxon>Pentapetalae</taxon>
        <taxon>asterids</taxon>
        <taxon>lamiids</taxon>
        <taxon>Boraginales</taxon>
        <taxon>Boraginaceae</taxon>
        <taxon>Boraginoideae</taxon>
        <taxon>Lithospermeae</taxon>
        <taxon>Lithospermum</taxon>
    </lineage>
</organism>
<evidence type="ECO:0000259" key="7">
    <source>
        <dbReference type="PROSITE" id="PS51369"/>
    </source>
</evidence>
<evidence type="ECO:0000256" key="1">
    <source>
        <dbReference type="ARBA" id="ARBA00004123"/>
    </source>
</evidence>
<keyword evidence="4" id="KW-0804">Transcription</keyword>
<accession>A0AAV3R140</accession>